<dbReference type="EMBL" id="BAABAB010000056">
    <property type="protein sequence ID" value="GAA3643180.1"/>
    <property type="molecule type" value="Genomic_DNA"/>
</dbReference>
<reference evidence="4" key="1">
    <citation type="journal article" date="2019" name="Int. J. Syst. Evol. Microbiol.">
        <title>The Global Catalogue of Microorganisms (GCM) 10K type strain sequencing project: providing services to taxonomists for standard genome sequencing and annotation.</title>
        <authorList>
            <consortium name="The Broad Institute Genomics Platform"/>
            <consortium name="The Broad Institute Genome Sequencing Center for Infectious Disease"/>
            <person name="Wu L."/>
            <person name="Ma J."/>
        </authorList>
    </citation>
    <scope>NUCLEOTIDE SEQUENCE [LARGE SCALE GENOMIC DNA]</scope>
    <source>
        <strain evidence="4">JCM 16929</strain>
    </source>
</reference>
<sequence length="192" mass="21482">MPSKAKGRSLTEARVASSRPSKGDPPVSTDAIVLLRDDHKEIRRLFREFAQTGEAAVAARGQIADKIIAALTVHTYIENETMYPEVRRLLPELEDDVLESYEEHHVADVLVSELAAMDADNERFVAKMTVLIENVTHHMDEEEQDWFPKVRAGLNRKQLSELGARMIEQKKSAPRSPAQPSALKKSIDAVIS</sequence>
<accession>A0ABP7AYY4</accession>
<feature type="region of interest" description="Disordered" evidence="1">
    <location>
        <begin position="1"/>
        <end position="29"/>
    </location>
</feature>
<protein>
    <submittedName>
        <fullName evidence="3">Hemerythrin domain-containing protein</fullName>
    </submittedName>
</protein>
<dbReference type="Gene3D" id="1.20.120.520">
    <property type="entry name" value="nmb1532 protein domain like"/>
    <property type="match status" value="1"/>
</dbReference>
<evidence type="ECO:0000259" key="2">
    <source>
        <dbReference type="Pfam" id="PF01814"/>
    </source>
</evidence>
<evidence type="ECO:0000313" key="4">
    <source>
        <dbReference type="Proteomes" id="UP001501490"/>
    </source>
</evidence>
<evidence type="ECO:0000256" key="1">
    <source>
        <dbReference type="SAM" id="MobiDB-lite"/>
    </source>
</evidence>
<organism evidence="3 4">
    <name type="scientific">Microlunatus ginsengisoli</name>
    <dbReference type="NCBI Taxonomy" id="363863"/>
    <lineage>
        <taxon>Bacteria</taxon>
        <taxon>Bacillati</taxon>
        <taxon>Actinomycetota</taxon>
        <taxon>Actinomycetes</taxon>
        <taxon>Propionibacteriales</taxon>
        <taxon>Propionibacteriaceae</taxon>
        <taxon>Microlunatus</taxon>
    </lineage>
</organism>
<feature type="domain" description="Hemerythrin-like" evidence="2">
    <location>
        <begin position="31"/>
        <end position="150"/>
    </location>
</feature>
<dbReference type="Pfam" id="PF01814">
    <property type="entry name" value="Hemerythrin"/>
    <property type="match status" value="1"/>
</dbReference>
<evidence type="ECO:0000313" key="3">
    <source>
        <dbReference type="EMBL" id="GAA3643180.1"/>
    </source>
</evidence>
<comment type="caution">
    <text evidence="3">The sequence shown here is derived from an EMBL/GenBank/DDBJ whole genome shotgun (WGS) entry which is preliminary data.</text>
</comment>
<gene>
    <name evidence="3" type="ORF">GCM10022236_52300</name>
</gene>
<proteinExistence type="predicted"/>
<dbReference type="PANTHER" id="PTHR35585">
    <property type="entry name" value="HHE DOMAIN PROTEIN (AFU_ORTHOLOGUE AFUA_4G00730)"/>
    <property type="match status" value="1"/>
</dbReference>
<dbReference type="CDD" id="cd12108">
    <property type="entry name" value="Hr-like"/>
    <property type="match status" value="1"/>
</dbReference>
<dbReference type="Proteomes" id="UP001501490">
    <property type="component" value="Unassembled WGS sequence"/>
</dbReference>
<name>A0ABP7AYY4_9ACTN</name>
<dbReference type="InterPro" id="IPR012312">
    <property type="entry name" value="Hemerythrin-like"/>
</dbReference>
<dbReference type="PANTHER" id="PTHR35585:SF1">
    <property type="entry name" value="HHE DOMAIN PROTEIN (AFU_ORTHOLOGUE AFUA_4G00730)"/>
    <property type="match status" value="1"/>
</dbReference>
<feature type="region of interest" description="Disordered" evidence="1">
    <location>
        <begin position="168"/>
        <end position="192"/>
    </location>
</feature>
<keyword evidence="4" id="KW-1185">Reference proteome</keyword>